<dbReference type="InterPro" id="IPR033932">
    <property type="entry name" value="YtcJ-like"/>
</dbReference>
<evidence type="ECO:0000259" key="1">
    <source>
        <dbReference type="Pfam" id="PF07969"/>
    </source>
</evidence>
<organism evidence="2 3">
    <name type="scientific">Pontibacillus marinus BH030004 = DSM 16465</name>
    <dbReference type="NCBI Taxonomy" id="1385511"/>
    <lineage>
        <taxon>Bacteria</taxon>
        <taxon>Bacillati</taxon>
        <taxon>Bacillota</taxon>
        <taxon>Bacilli</taxon>
        <taxon>Bacillales</taxon>
        <taxon>Bacillaceae</taxon>
        <taxon>Pontibacillus</taxon>
    </lineage>
</organism>
<dbReference type="Pfam" id="PF07969">
    <property type="entry name" value="Amidohydro_3"/>
    <property type="match status" value="1"/>
</dbReference>
<dbReference type="GO" id="GO:0016810">
    <property type="term" value="F:hydrolase activity, acting on carbon-nitrogen (but not peptide) bonds"/>
    <property type="evidence" value="ECO:0007669"/>
    <property type="project" value="InterPro"/>
</dbReference>
<comment type="caution">
    <text evidence="2">The sequence shown here is derived from an EMBL/GenBank/DDBJ whole genome shotgun (WGS) entry which is preliminary data.</text>
</comment>
<sequence length="530" mass="59239">MGELWFGGKIYTMEKPNEQVEAVLTQDGIILAAGKEEEIRDAYSSTIATEHNLKGNVLYPGFVDSHLHIIGHGEKLMRLDLSQMTSVSEMKQALKNYASNLPEGEWLIGEGWNENLWDDPEVPHKHELDAISTKHPIMLTRVCRHALLANSHAIELAGVTEQSVDPQGGKIVRDDHDYMTGYFLDTAQELIKEAMPEFKQGYLERAIRLSVQDLWKNGIVGGHTEDMNYYGGFFKTHQAYLNTINGDQLKFRVHLLVHHGVVDEMIDLGHSYKTGTEFVEFGAMKIFADGAIGGRTAWLSEDYTDDKGNQGMPIHEDENLIQLVKRARQYNLPIAVHTIGDQAVEAVLEAIQEHPPTSPDLRDRIIHAQFLREDLIEELQKVNAIIDIQPTFVSSDFPWVIERIGEERLPYAYAWKTLLDKGIPCAGGSDAPIEEINPLMGIRAAVLRKADSDGKVYGEDQQLSMFEAVSLYTTGSAYAIGEEDKRGKVEAGYLADFTVLDKDLFAITPEEIASANVVQTVVSGDIVYKN</sequence>
<dbReference type="Proteomes" id="UP000030403">
    <property type="component" value="Unassembled WGS sequence"/>
</dbReference>
<name>A0A0A5FTA0_9BACI</name>
<dbReference type="Gene3D" id="3.20.20.140">
    <property type="entry name" value="Metal-dependent hydrolases"/>
    <property type="match status" value="1"/>
</dbReference>
<evidence type="ECO:0000313" key="2">
    <source>
        <dbReference type="EMBL" id="KGX83114.1"/>
    </source>
</evidence>
<dbReference type="CDD" id="cd01300">
    <property type="entry name" value="YtcJ_like"/>
    <property type="match status" value="1"/>
</dbReference>
<dbReference type="RefSeq" id="WP_027447621.1">
    <property type="nucleotide sequence ID" value="NZ_AULJ01000076.1"/>
</dbReference>
<keyword evidence="2" id="KW-0378">Hydrolase</keyword>
<dbReference type="PANTHER" id="PTHR22642:SF2">
    <property type="entry name" value="PROTEIN LONG AFTER FAR-RED 3"/>
    <property type="match status" value="1"/>
</dbReference>
<accession>A0A0A5FTA0</accession>
<dbReference type="InterPro" id="IPR011059">
    <property type="entry name" value="Metal-dep_hydrolase_composite"/>
</dbReference>
<dbReference type="SUPFAM" id="SSF51338">
    <property type="entry name" value="Composite domain of metallo-dependent hydrolases"/>
    <property type="match status" value="1"/>
</dbReference>
<dbReference type="SUPFAM" id="SSF51556">
    <property type="entry name" value="Metallo-dependent hydrolases"/>
    <property type="match status" value="1"/>
</dbReference>
<dbReference type="PANTHER" id="PTHR22642">
    <property type="entry name" value="IMIDAZOLONEPROPIONASE"/>
    <property type="match status" value="1"/>
</dbReference>
<dbReference type="OrthoDB" id="9767366at2"/>
<evidence type="ECO:0000313" key="3">
    <source>
        <dbReference type="Proteomes" id="UP000030403"/>
    </source>
</evidence>
<dbReference type="Gene3D" id="2.30.40.10">
    <property type="entry name" value="Urease, subunit C, domain 1"/>
    <property type="match status" value="1"/>
</dbReference>
<proteinExistence type="predicted"/>
<dbReference type="eggNOG" id="COG1574">
    <property type="taxonomic scope" value="Bacteria"/>
</dbReference>
<gene>
    <name evidence="2" type="ORF">N783_06475</name>
</gene>
<dbReference type="InterPro" id="IPR032466">
    <property type="entry name" value="Metal_Hydrolase"/>
</dbReference>
<dbReference type="InterPro" id="IPR013108">
    <property type="entry name" value="Amidohydro_3"/>
</dbReference>
<protein>
    <submittedName>
        <fullName evidence="2">Amidohydrolase</fullName>
    </submittedName>
</protein>
<dbReference type="AlphaFoldDB" id="A0A0A5FTA0"/>
<keyword evidence="3" id="KW-1185">Reference proteome</keyword>
<dbReference type="EMBL" id="AVPF01000153">
    <property type="protein sequence ID" value="KGX83114.1"/>
    <property type="molecule type" value="Genomic_DNA"/>
</dbReference>
<dbReference type="Gene3D" id="3.10.310.70">
    <property type="match status" value="1"/>
</dbReference>
<reference evidence="2 3" key="1">
    <citation type="submission" date="2013-08" db="EMBL/GenBank/DDBJ databases">
        <authorList>
            <person name="Huang J."/>
            <person name="Wang G."/>
        </authorList>
    </citation>
    <scope>NUCLEOTIDE SEQUENCE [LARGE SCALE GENOMIC DNA]</scope>
    <source>
        <strain evidence="2 3">BH030004</strain>
    </source>
</reference>
<feature type="domain" description="Amidohydrolase 3" evidence="1">
    <location>
        <begin position="52"/>
        <end position="528"/>
    </location>
</feature>